<organism evidence="3 4">
    <name type="scientific">Parasphingorhabdus litoris</name>
    <dbReference type="NCBI Taxonomy" id="394733"/>
    <lineage>
        <taxon>Bacteria</taxon>
        <taxon>Pseudomonadati</taxon>
        <taxon>Pseudomonadota</taxon>
        <taxon>Alphaproteobacteria</taxon>
        <taxon>Sphingomonadales</taxon>
        <taxon>Sphingomonadaceae</taxon>
        <taxon>Parasphingorhabdus</taxon>
    </lineage>
</organism>
<reference evidence="3 4" key="1">
    <citation type="journal article" date="2019" name="Int. J. Syst. Evol. Microbiol.">
        <title>The Global Catalogue of Microorganisms (GCM) 10K type strain sequencing project: providing services to taxonomists for standard genome sequencing and annotation.</title>
        <authorList>
            <consortium name="The Broad Institute Genomics Platform"/>
            <consortium name="The Broad Institute Genome Sequencing Center for Infectious Disease"/>
            <person name="Wu L."/>
            <person name="Ma J."/>
        </authorList>
    </citation>
    <scope>NUCLEOTIDE SEQUENCE [LARGE SCALE GENOMIC DNA]</scope>
    <source>
        <strain evidence="3 4">JCM 14162</strain>
    </source>
</reference>
<protein>
    <submittedName>
        <fullName evidence="3">PhzF family phenazine biosynthesis protein</fullName>
    </submittedName>
</protein>
<evidence type="ECO:0000313" key="4">
    <source>
        <dbReference type="Proteomes" id="UP001500713"/>
    </source>
</evidence>
<keyword evidence="4" id="KW-1185">Reference proteome</keyword>
<evidence type="ECO:0000313" key="3">
    <source>
        <dbReference type="EMBL" id="GAA0464306.1"/>
    </source>
</evidence>
<accession>A0ABN1A082</accession>
<dbReference type="EMBL" id="BAAAEM010000002">
    <property type="protein sequence ID" value="GAA0464306.1"/>
    <property type="molecule type" value="Genomic_DNA"/>
</dbReference>
<dbReference type="NCBIfam" id="TIGR00654">
    <property type="entry name" value="PhzF_family"/>
    <property type="match status" value="1"/>
</dbReference>
<comment type="similarity">
    <text evidence="1">Belongs to the PhzF family.</text>
</comment>
<keyword evidence="2" id="KW-0413">Isomerase</keyword>
<comment type="caution">
    <text evidence="3">The sequence shown here is derived from an EMBL/GenBank/DDBJ whole genome shotgun (WGS) entry which is preliminary data.</text>
</comment>
<dbReference type="SUPFAM" id="SSF54506">
    <property type="entry name" value="Diaminopimelate epimerase-like"/>
    <property type="match status" value="1"/>
</dbReference>
<dbReference type="Pfam" id="PF02567">
    <property type="entry name" value="PhzC-PhzF"/>
    <property type="match status" value="1"/>
</dbReference>
<name>A0ABN1A082_9SPHN</name>
<dbReference type="PANTHER" id="PTHR13774">
    <property type="entry name" value="PHENAZINE BIOSYNTHESIS PROTEIN"/>
    <property type="match status" value="1"/>
</dbReference>
<gene>
    <name evidence="3" type="ORF">GCM10009096_00970</name>
</gene>
<evidence type="ECO:0000256" key="2">
    <source>
        <dbReference type="ARBA" id="ARBA00023235"/>
    </source>
</evidence>
<proteinExistence type="inferred from homology"/>
<dbReference type="InterPro" id="IPR003719">
    <property type="entry name" value="Phenazine_PhzF-like"/>
</dbReference>
<sequence>MTQENGILPYYHVDAFADRPFTGNQAAVMPLESWLDDDVLQAIGEENNFAETAFYLPDATGEADYELRWFTPSVEIALCGHATLASGHIILSQNPDKDQVTFRTRQAGILQMVREREGYALDLPAYPPAPKKRPDIVALIGGSPVETQFHEGRYNVIRYATADEVLALKPDMKALAALGNEQFICTAPGKDTDVLSRVFVPGAGVDEDSVTGSAHAVLTPYWAGQLGRDSFTAYQASDRGGYVHCRFDEDPDNPRAWLGGKCVTVVEGLFRL</sequence>
<evidence type="ECO:0000256" key="1">
    <source>
        <dbReference type="ARBA" id="ARBA00008270"/>
    </source>
</evidence>
<dbReference type="PANTHER" id="PTHR13774:SF17">
    <property type="entry name" value="PHENAZINE BIOSYNTHESIS-LIKE DOMAIN-CONTAINING PROTEIN"/>
    <property type="match status" value="1"/>
</dbReference>
<dbReference type="PIRSF" id="PIRSF016184">
    <property type="entry name" value="PhzC_PhzF"/>
    <property type="match status" value="1"/>
</dbReference>
<dbReference type="Gene3D" id="3.10.310.10">
    <property type="entry name" value="Diaminopimelate Epimerase, Chain A, domain 1"/>
    <property type="match status" value="2"/>
</dbReference>
<dbReference type="Proteomes" id="UP001500713">
    <property type="component" value="Unassembled WGS sequence"/>
</dbReference>
<dbReference type="RefSeq" id="WP_229954343.1">
    <property type="nucleotide sequence ID" value="NZ_BAAAEM010000002.1"/>
</dbReference>